<evidence type="ECO:0000313" key="3">
    <source>
        <dbReference type="EMBL" id="ANO50969.1"/>
    </source>
</evidence>
<organism evidence="3 4">
    <name type="scientific">Woeseia oceani</name>
    <dbReference type="NCBI Taxonomy" id="1548547"/>
    <lineage>
        <taxon>Bacteria</taxon>
        <taxon>Pseudomonadati</taxon>
        <taxon>Pseudomonadota</taxon>
        <taxon>Gammaproteobacteria</taxon>
        <taxon>Woeseiales</taxon>
        <taxon>Woeseiaceae</taxon>
        <taxon>Woeseia</taxon>
    </lineage>
</organism>
<sequence length="404" mass="45306">MKKVRIMYCEGNIDGTIGGSYYSLLFLTAGLDRSKYEPVVVFRKDNGLIARYNEAGVQTMVIPHPSPMSFDPPGEKSSLLYRLSYPALRIVQKAVNFFRFLPFAALKLARLLRRERIDLLHLNNSIIRNNEWMLGAQIAGVPAITHERGINNSYHRLSRYYARRLSCVVCISDAVRDNLLDKGVIIRRAETIYNGIDPDIMQATSDPAEIRAAHQVDPNAKLIGVLGNIKEWKGQETAVRAMPLILRQHPDTVCMLVGDVSPSDSYYYERLQALIEELELGDRIVFTGYTNRVPEYLNALDIMLHTSIDPEPFGRVLIEAMSLRKPLIGAAAGAVPEIIDNGVSGYTFDPGNSEDLADKVIRMLDDPAAASAMAKRGYDLLHQKFHIDINVQRTQELYADILAD</sequence>
<proteinExistence type="predicted"/>
<dbReference type="OrthoDB" id="9775208at2"/>
<dbReference type="EMBL" id="CP016268">
    <property type="protein sequence ID" value="ANO50969.1"/>
    <property type="molecule type" value="Genomic_DNA"/>
</dbReference>
<gene>
    <name evidence="3" type="ORF">BA177_06880</name>
</gene>
<evidence type="ECO:0000259" key="1">
    <source>
        <dbReference type="Pfam" id="PF00534"/>
    </source>
</evidence>
<feature type="domain" description="Glycosyltransferase subfamily 4-like N-terminal" evidence="2">
    <location>
        <begin position="52"/>
        <end position="199"/>
    </location>
</feature>
<dbReference type="CDD" id="cd03801">
    <property type="entry name" value="GT4_PimA-like"/>
    <property type="match status" value="1"/>
</dbReference>
<dbReference type="InterPro" id="IPR028098">
    <property type="entry name" value="Glyco_trans_4-like_N"/>
</dbReference>
<dbReference type="GO" id="GO:1901135">
    <property type="term" value="P:carbohydrate derivative metabolic process"/>
    <property type="evidence" value="ECO:0007669"/>
    <property type="project" value="UniProtKB-ARBA"/>
</dbReference>
<dbReference type="Pfam" id="PF00534">
    <property type="entry name" value="Glycos_transf_1"/>
    <property type="match status" value="1"/>
</dbReference>
<protein>
    <recommendedName>
        <fullName evidence="5">Glycosyl transferase family 1</fullName>
    </recommendedName>
</protein>
<evidence type="ECO:0008006" key="5">
    <source>
        <dbReference type="Google" id="ProtNLM"/>
    </source>
</evidence>
<dbReference type="KEGG" id="woc:BA177_06880"/>
<dbReference type="AlphaFoldDB" id="A0A193LF10"/>
<dbReference type="InterPro" id="IPR001296">
    <property type="entry name" value="Glyco_trans_1"/>
</dbReference>
<keyword evidence="4" id="KW-1185">Reference proteome</keyword>
<dbReference type="GO" id="GO:0016757">
    <property type="term" value="F:glycosyltransferase activity"/>
    <property type="evidence" value="ECO:0007669"/>
    <property type="project" value="InterPro"/>
</dbReference>
<reference evidence="3 4" key="1">
    <citation type="submission" date="2016-06" db="EMBL/GenBank/DDBJ databases">
        <title>Complete genome sequence of a deep-branching marine Gamma Proteobacterium Woeseia oceani type strain XK5.</title>
        <authorList>
            <person name="Mu D."/>
            <person name="Du Z."/>
        </authorList>
    </citation>
    <scope>NUCLEOTIDE SEQUENCE [LARGE SCALE GENOMIC DNA]</scope>
    <source>
        <strain evidence="3 4">XK5</strain>
    </source>
</reference>
<evidence type="ECO:0000313" key="4">
    <source>
        <dbReference type="Proteomes" id="UP000092695"/>
    </source>
</evidence>
<dbReference type="STRING" id="1548547.BA177_06880"/>
<dbReference type="PANTHER" id="PTHR12526">
    <property type="entry name" value="GLYCOSYLTRANSFERASE"/>
    <property type="match status" value="1"/>
</dbReference>
<dbReference type="Gene3D" id="3.40.50.2000">
    <property type="entry name" value="Glycogen Phosphorylase B"/>
    <property type="match status" value="2"/>
</dbReference>
<dbReference type="Pfam" id="PF13439">
    <property type="entry name" value="Glyco_transf_4"/>
    <property type="match status" value="1"/>
</dbReference>
<evidence type="ECO:0000259" key="2">
    <source>
        <dbReference type="Pfam" id="PF13439"/>
    </source>
</evidence>
<accession>A0A193LF10</accession>
<dbReference type="Proteomes" id="UP000092695">
    <property type="component" value="Chromosome"/>
</dbReference>
<name>A0A193LF10_9GAMM</name>
<dbReference type="SUPFAM" id="SSF53756">
    <property type="entry name" value="UDP-Glycosyltransferase/glycogen phosphorylase"/>
    <property type="match status" value="1"/>
</dbReference>
<dbReference type="RefSeq" id="WP_068614610.1">
    <property type="nucleotide sequence ID" value="NZ_CP016268.1"/>
</dbReference>
<feature type="domain" description="Glycosyl transferase family 1" evidence="1">
    <location>
        <begin position="209"/>
        <end position="378"/>
    </location>
</feature>